<sequence>MTGDDQAWRLCHLVSGIIMLSLSGTILLIQLLFWFCYTSDSHWHWPQTMSPIGFGSASALLVPAVLLIATRCSKSRKLLFGTAIFGCVSMLYCLSVGVSNVIDYSLVEDKQNSSVLTMGLVNLGAGTFVCAYLFIGLGHFYCCQRCGGTEQNAGRNDSSDKCTKISPGFNPALRLYDWGIPRQMEHMTAVGQSSQKCHYPVAPFAPPPYQP</sequence>
<keyword evidence="1" id="KW-0472">Membrane</keyword>
<dbReference type="Proteomes" id="UP000728185">
    <property type="component" value="Unassembled WGS sequence"/>
</dbReference>
<keyword evidence="1" id="KW-1133">Transmembrane helix</keyword>
<keyword evidence="3" id="KW-1185">Reference proteome</keyword>
<dbReference type="OrthoDB" id="10421810at2759"/>
<protein>
    <submittedName>
        <fullName evidence="2">Uncharacterized protein</fullName>
    </submittedName>
</protein>
<comment type="caution">
    <text evidence="2">The sequence shown here is derived from an EMBL/GenBank/DDBJ whole genome shotgun (WGS) entry which is preliminary data.</text>
</comment>
<proteinExistence type="predicted"/>
<feature type="transmembrane region" description="Helical" evidence="1">
    <location>
        <begin position="78"/>
        <end position="102"/>
    </location>
</feature>
<keyword evidence="1" id="KW-0812">Transmembrane</keyword>
<name>A0A8E0RWM8_9TREM</name>
<reference evidence="2" key="1">
    <citation type="submission" date="2019-05" db="EMBL/GenBank/DDBJ databases">
        <title>Annotation for the trematode Fasciolopsis buski.</title>
        <authorList>
            <person name="Choi Y.-J."/>
        </authorList>
    </citation>
    <scope>NUCLEOTIDE SEQUENCE</scope>
    <source>
        <strain evidence="2">HT</strain>
        <tissue evidence="2">Whole worm</tissue>
    </source>
</reference>
<feature type="transmembrane region" description="Helical" evidence="1">
    <location>
        <begin position="114"/>
        <end position="135"/>
    </location>
</feature>
<dbReference type="EMBL" id="LUCM01003505">
    <property type="protein sequence ID" value="KAA0195686.1"/>
    <property type="molecule type" value="Genomic_DNA"/>
</dbReference>
<evidence type="ECO:0000256" key="1">
    <source>
        <dbReference type="SAM" id="Phobius"/>
    </source>
</evidence>
<organism evidence="2 3">
    <name type="scientific">Fasciolopsis buskii</name>
    <dbReference type="NCBI Taxonomy" id="27845"/>
    <lineage>
        <taxon>Eukaryota</taxon>
        <taxon>Metazoa</taxon>
        <taxon>Spiralia</taxon>
        <taxon>Lophotrochozoa</taxon>
        <taxon>Platyhelminthes</taxon>
        <taxon>Trematoda</taxon>
        <taxon>Digenea</taxon>
        <taxon>Plagiorchiida</taxon>
        <taxon>Echinostomata</taxon>
        <taxon>Echinostomatoidea</taxon>
        <taxon>Fasciolidae</taxon>
        <taxon>Fasciolopsis</taxon>
    </lineage>
</organism>
<gene>
    <name evidence="2" type="ORF">FBUS_02792</name>
</gene>
<evidence type="ECO:0000313" key="2">
    <source>
        <dbReference type="EMBL" id="KAA0195686.1"/>
    </source>
</evidence>
<accession>A0A8E0RWM8</accession>
<evidence type="ECO:0000313" key="3">
    <source>
        <dbReference type="Proteomes" id="UP000728185"/>
    </source>
</evidence>
<dbReference type="AlphaFoldDB" id="A0A8E0RWM8"/>
<feature type="transmembrane region" description="Helical" evidence="1">
    <location>
        <begin position="12"/>
        <end position="37"/>
    </location>
</feature>
<feature type="transmembrane region" description="Helical" evidence="1">
    <location>
        <begin position="49"/>
        <end position="69"/>
    </location>
</feature>